<evidence type="ECO:0000313" key="15">
    <source>
        <dbReference type="Proteomes" id="UP000054047"/>
    </source>
</evidence>
<dbReference type="InterPro" id="IPR027417">
    <property type="entry name" value="P-loop_NTPase"/>
</dbReference>
<name>A0A0C2FDN3_9BILA</name>
<evidence type="ECO:0000256" key="8">
    <source>
        <dbReference type="ARBA" id="ARBA00022801"/>
    </source>
</evidence>
<keyword evidence="15" id="KW-1185">Reference proteome</keyword>
<keyword evidence="11" id="KW-0496">Mitochondrion</keyword>
<evidence type="ECO:0000256" key="2">
    <source>
        <dbReference type="ARBA" id="ARBA00007981"/>
    </source>
</evidence>
<keyword evidence="13" id="KW-0472">Membrane</keyword>
<dbReference type="GO" id="GO:0046872">
    <property type="term" value="F:metal ion binding"/>
    <property type="evidence" value="ECO:0007669"/>
    <property type="project" value="UniProtKB-KW"/>
</dbReference>
<accession>A0A0C2FDN3</accession>
<evidence type="ECO:0000256" key="1">
    <source>
        <dbReference type="ARBA" id="ARBA00004200"/>
    </source>
</evidence>
<dbReference type="Gene3D" id="3.40.50.300">
    <property type="entry name" value="P-loop containing nucleotide triphosphate hydrolases"/>
    <property type="match status" value="1"/>
</dbReference>
<comment type="similarity">
    <text evidence="2">Belongs to the mitochondrial Rho GTPase family.</text>
</comment>
<evidence type="ECO:0000256" key="11">
    <source>
        <dbReference type="ARBA" id="ARBA00023128"/>
    </source>
</evidence>
<evidence type="ECO:0000256" key="3">
    <source>
        <dbReference type="ARBA" id="ARBA00022692"/>
    </source>
</evidence>
<organism evidence="14 15">
    <name type="scientific">Ancylostoma duodenale</name>
    <dbReference type="NCBI Taxonomy" id="51022"/>
    <lineage>
        <taxon>Eukaryota</taxon>
        <taxon>Metazoa</taxon>
        <taxon>Ecdysozoa</taxon>
        <taxon>Nematoda</taxon>
        <taxon>Chromadorea</taxon>
        <taxon>Rhabditida</taxon>
        <taxon>Rhabditina</taxon>
        <taxon>Rhabditomorpha</taxon>
        <taxon>Strongyloidea</taxon>
        <taxon>Ancylostomatidae</taxon>
        <taxon>Ancylostomatinae</taxon>
        <taxon>Ancylostoma</taxon>
    </lineage>
</organism>
<reference evidence="14 15" key="1">
    <citation type="submission" date="2013-12" db="EMBL/GenBank/DDBJ databases">
        <title>Draft genome of the parsitic nematode Ancylostoma duodenale.</title>
        <authorList>
            <person name="Mitreva M."/>
        </authorList>
    </citation>
    <scope>NUCLEOTIDE SEQUENCE [LARGE SCALE GENOMIC DNA]</scope>
    <source>
        <strain evidence="14 15">Zhejiang</strain>
    </source>
</reference>
<proteinExistence type="inferred from homology"/>
<evidence type="ECO:0000256" key="6">
    <source>
        <dbReference type="ARBA" id="ARBA00022741"/>
    </source>
</evidence>
<dbReference type="GO" id="GO:0016787">
    <property type="term" value="F:hydrolase activity"/>
    <property type="evidence" value="ECO:0007669"/>
    <property type="project" value="UniProtKB-KW"/>
</dbReference>
<keyword evidence="12" id="KW-0342">GTP-binding</keyword>
<keyword evidence="5" id="KW-0677">Repeat</keyword>
<keyword evidence="8" id="KW-0378">Hydrolase</keyword>
<keyword evidence="3" id="KW-0812">Transmembrane</keyword>
<dbReference type="AlphaFoldDB" id="A0A0C2FDN3"/>
<evidence type="ECO:0000256" key="9">
    <source>
        <dbReference type="ARBA" id="ARBA00022837"/>
    </source>
</evidence>
<evidence type="ECO:0000256" key="10">
    <source>
        <dbReference type="ARBA" id="ARBA00022989"/>
    </source>
</evidence>
<evidence type="ECO:0000256" key="4">
    <source>
        <dbReference type="ARBA" id="ARBA00022723"/>
    </source>
</evidence>
<dbReference type="GO" id="GO:0005525">
    <property type="term" value="F:GTP binding"/>
    <property type="evidence" value="ECO:0007669"/>
    <property type="project" value="UniProtKB-KW"/>
</dbReference>
<evidence type="ECO:0000256" key="5">
    <source>
        <dbReference type="ARBA" id="ARBA00022737"/>
    </source>
</evidence>
<dbReference type="FunFam" id="3.40.50.300:FF:000553">
    <property type="entry name" value="Mitochondrial Rho GTPase"/>
    <property type="match status" value="1"/>
</dbReference>
<evidence type="ECO:0000256" key="13">
    <source>
        <dbReference type="ARBA" id="ARBA00023136"/>
    </source>
</evidence>
<evidence type="ECO:0000256" key="7">
    <source>
        <dbReference type="ARBA" id="ARBA00022787"/>
    </source>
</evidence>
<keyword evidence="4" id="KW-0479">Metal-binding</keyword>
<evidence type="ECO:0000256" key="12">
    <source>
        <dbReference type="ARBA" id="ARBA00023134"/>
    </source>
</evidence>
<keyword evidence="7" id="KW-1000">Mitochondrion outer membrane</keyword>
<dbReference type="OrthoDB" id="10020961at2759"/>
<evidence type="ECO:0000313" key="14">
    <source>
        <dbReference type="EMBL" id="KIH44809.1"/>
    </source>
</evidence>
<dbReference type="Proteomes" id="UP000054047">
    <property type="component" value="Unassembled WGS sequence"/>
</dbReference>
<dbReference type="GO" id="GO:0005741">
    <property type="term" value="C:mitochondrial outer membrane"/>
    <property type="evidence" value="ECO:0007669"/>
    <property type="project" value="UniProtKB-SubCell"/>
</dbReference>
<gene>
    <name evidence="14" type="ORF">ANCDUO_25162</name>
</gene>
<keyword evidence="10" id="KW-1133">Transmembrane helix</keyword>
<protein>
    <submittedName>
        <fullName evidence="14">Uncharacterized protein</fullName>
    </submittedName>
</protein>
<dbReference type="EMBL" id="KN775430">
    <property type="protein sequence ID" value="KIH44809.1"/>
    <property type="molecule type" value="Genomic_DNA"/>
</dbReference>
<dbReference type="SUPFAM" id="SSF52540">
    <property type="entry name" value="P-loop containing nucleoside triphosphate hydrolases"/>
    <property type="match status" value="1"/>
</dbReference>
<comment type="subcellular location">
    <subcellularLocation>
        <location evidence="1">Mitochondrion outer membrane</location>
        <topology evidence="1">Single-pass type IV membrane protein</topology>
    </subcellularLocation>
</comment>
<keyword evidence="9" id="KW-0106">Calcium</keyword>
<sequence length="120" mass="14221">MHTGRRHYPYVINRVKVKEEYKYLLLREVDVLQPQDVLSSAETAADVVAFLYDISNPDSFAFCATIYQKYFYRTRTPCVIIATKVEREEVEQRWEVTPEEFCRQHELPRPIKFTDAQVGE</sequence>
<keyword evidence="6" id="KW-0547">Nucleotide-binding</keyword>